<keyword evidence="1" id="KW-0134">Cell wall</keyword>
<feature type="region of interest" description="Disordered" evidence="5">
    <location>
        <begin position="302"/>
        <end position="334"/>
    </location>
</feature>
<keyword evidence="2" id="KW-0964">Secreted</keyword>
<protein>
    <recommendedName>
        <fullName evidence="7">Gram-positive cocci surface proteins LPxTG domain-containing protein</fullName>
    </recommendedName>
</protein>
<feature type="transmembrane region" description="Helical" evidence="6">
    <location>
        <begin position="355"/>
        <end position="372"/>
    </location>
</feature>
<accession>A0ABP6QK43</accession>
<keyword evidence="9" id="KW-1185">Reference proteome</keyword>
<dbReference type="Pfam" id="PF08341">
    <property type="entry name" value="TED"/>
    <property type="match status" value="1"/>
</dbReference>
<sequence length="379" mass="39013">MGAALLGPGGTAHAGRTDPLHRHGGHGPAELTLIEQVGGRDVTGSVRGGPVEKHRAGILTAGGRDGGTLKRLYCIDIARDTGPGVSYERGEWTTANVPGLGYVAQVLHDYYPATARPSSLETAEEKAAAVQAAIWFFTDDYVVSADDPLQPAVQEIIDAVTAKGPSGERTRGSLTIEGPVRGRPGEIIGPFTLSTQAREAKVTVVDGRLYSDAAATVPLPGGSPVKNGGTFYVRRDGAGSTRVQATASLTTPSGNVFLYAPDDVDDPQPAQAQKLILAEQATLPVTAAKRITFRAPKVAAAELAPPGKPETPPHGPVAKKTAAAPPVPGPEEHRTVPAVQNAGLPLTGASLRGPLLAAAALLLTGGGLVVAARRRRARS</sequence>
<keyword evidence="6" id="KW-1133">Transmembrane helix</keyword>
<evidence type="ECO:0000256" key="5">
    <source>
        <dbReference type="SAM" id="MobiDB-lite"/>
    </source>
</evidence>
<evidence type="ECO:0000256" key="3">
    <source>
        <dbReference type="ARBA" id="ARBA00022729"/>
    </source>
</evidence>
<feature type="compositionally biased region" description="Pro residues" evidence="5">
    <location>
        <begin position="306"/>
        <end position="315"/>
    </location>
</feature>
<dbReference type="EMBL" id="BAAAUV010000023">
    <property type="protein sequence ID" value="GAA3232378.1"/>
    <property type="molecule type" value="Genomic_DNA"/>
</dbReference>
<dbReference type="RefSeq" id="WP_344835737.1">
    <property type="nucleotide sequence ID" value="NZ_BAAAUV010000023.1"/>
</dbReference>
<keyword evidence="6" id="KW-0472">Membrane</keyword>
<gene>
    <name evidence="8" type="ORF">GCM10010468_64110</name>
</gene>
<dbReference type="Proteomes" id="UP001501237">
    <property type="component" value="Unassembled WGS sequence"/>
</dbReference>
<evidence type="ECO:0000313" key="8">
    <source>
        <dbReference type="EMBL" id="GAA3232378.1"/>
    </source>
</evidence>
<name>A0ABP6QK43_9ACTN</name>
<keyword evidence="4" id="KW-0572">Peptidoglycan-anchor</keyword>
<dbReference type="InterPro" id="IPR013552">
    <property type="entry name" value="Thioester_dom"/>
</dbReference>
<evidence type="ECO:0000259" key="7">
    <source>
        <dbReference type="PROSITE" id="PS50847"/>
    </source>
</evidence>
<evidence type="ECO:0000256" key="6">
    <source>
        <dbReference type="SAM" id="Phobius"/>
    </source>
</evidence>
<feature type="domain" description="Gram-positive cocci surface proteins LPxTG" evidence="7">
    <location>
        <begin position="344"/>
        <end position="379"/>
    </location>
</feature>
<evidence type="ECO:0000256" key="2">
    <source>
        <dbReference type="ARBA" id="ARBA00022525"/>
    </source>
</evidence>
<evidence type="ECO:0000256" key="4">
    <source>
        <dbReference type="ARBA" id="ARBA00023088"/>
    </source>
</evidence>
<evidence type="ECO:0000313" key="9">
    <source>
        <dbReference type="Proteomes" id="UP001501237"/>
    </source>
</evidence>
<organism evidence="8 9">
    <name type="scientific">Actinocorallia longicatena</name>
    <dbReference type="NCBI Taxonomy" id="111803"/>
    <lineage>
        <taxon>Bacteria</taxon>
        <taxon>Bacillati</taxon>
        <taxon>Actinomycetota</taxon>
        <taxon>Actinomycetes</taxon>
        <taxon>Streptosporangiales</taxon>
        <taxon>Thermomonosporaceae</taxon>
        <taxon>Actinocorallia</taxon>
    </lineage>
</organism>
<reference evidence="9" key="1">
    <citation type="journal article" date="2019" name="Int. J. Syst. Evol. Microbiol.">
        <title>The Global Catalogue of Microorganisms (GCM) 10K type strain sequencing project: providing services to taxonomists for standard genome sequencing and annotation.</title>
        <authorList>
            <consortium name="The Broad Institute Genomics Platform"/>
            <consortium name="The Broad Institute Genome Sequencing Center for Infectious Disease"/>
            <person name="Wu L."/>
            <person name="Ma J."/>
        </authorList>
    </citation>
    <scope>NUCLEOTIDE SEQUENCE [LARGE SCALE GENOMIC DNA]</scope>
    <source>
        <strain evidence="9">JCM 9377</strain>
    </source>
</reference>
<evidence type="ECO:0000256" key="1">
    <source>
        <dbReference type="ARBA" id="ARBA00022512"/>
    </source>
</evidence>
<feature type="region of interest" description="Disordered" evidence="5">
    <location>
        <begin position="1"/>
        <end position="27"/>
    </location>
</feature>
<dbReference type="InterPro" id="IPR019931">
    <property type="entry name" value="LPXTG_anchor"/>
</dbReference>
<comment type="caution">
    <text evidence="8">The sequence shown here is derived from an EMBL/GenBank/DDBJ whole genome shotgun (WGS) entry which is preliminary data.</text>
</comment>
<proteinExistence type="predicted"/>
<keyword evidence="6" id="KW-0812">Transmembrane</keyword>
<dbReference type="PROSITE" id="PS50847">
    <property type="entry name" value="GRAM_POS_ANCHORING"/>
    <property type="match status" value="1"/>
</dbReference>
<keyword evidence="3" id="KW-0732">Signal</keyword>